<name>A0A0V1DBY8_TRIBR</name>
<dbReference type="AlphaFoldDB" id="A0A0V1DBY8"/>
<organism evidence="1 2">
    <name type="scientific">Trichinella britovi</name>
    <name type="common">Parasitic roundworm</name>
    <dbReference type="NCBI Taxonomy" id="45882"/>
    <lineage>
        <taxon>Eukaryota</taxon>
        <taxon>Metazoa</taxon>
        <taxon>Ecdysozoa</taxon>
        <taxon>Nematoda</taxon>
        <taxon>Enoplea</taxon>
        <taxon>Dorylaimia</taxon>
        <taxon>Trichinellida</taxon>
        <taxon>Trichinellidae</taxon>
        <taxon>Trichinella</taxon>
    </lineage>
</organism>
<accession>A0A0V1DBY8</accession>
<dbReference type="Proteomes" id="UP000054653">
    <property type="component" value="Unassembled WGS sequence"/>
</dbReference>
<gene>
    <name evidence="1" type="ORF">T03_10987</name>
</gene>
<protein>
    <submittedName>
        <fullName evidence="1">Uncharacterized protein</fullName>
    </submittedName>
</protein>
<comment type="caution">
    <text evidence="1">The sequence shown here is derived from an EMBL/GenBank/DDBJ whole genome shotgun (WGS) entry which is preliminary data.</text>
</comment>
<evidence type="ECO:0000313" key="2">
    <source>
        <dbReference type="Proteomes" id="UP000054653"/>
    </source>
</evidence>
<sequence>MTTVIFHKSEKWELFKINHIILIIICDASDAEDEELATPSAARLLLYSYVQRNFDYCSVHVSTVSSHSALWFSSLSHVRQQLKRFGIPVALLNMIRNHITKHYQLMPLSLATFLGYTAKVKCPSTLSVLINEATPEYYT</sequence>
<reference evidence="1 2" key="1">
    <citation type="submission" date="2015-01" db="EMBL/GenBank/DDBJ databases">
        <title>Evolution of Trichinella species and genotypes.</title>
        <authorList>
            <person name="Korhonen P.K."/>
            <person name="Edoardo P."/>
            <person name="Giuseppe L.R."/>
            <person name="Gasser R.B."/>
        </authorList>
    </citation>
    <scope>NUCLEOTIDE SEQUENCE [LARGE SCALE GENOMIC DNA]</scope>
    <source>
        <strain evidence="1">ISS120</strain>
    </source>
</reference>
<dbReference type="EMBL" id="JYDI01000017">
    <property type="protein sequence ID" value="KRY58900.1"/>
    <property type="molecule type" value="Genomic_DNA"/>
</dbReference>
<keyword evidence="2" id="KW-1185">Reference proteome</keyword>
<evidence type="ECO:0000313" key="1">
    <source>
        <dbReference type="EMBL" id="KRY58900.1"/>
    </source>
</evidence>
<proteinExistence type="predicted"/>